<keyword evidence="3" id="KW-1185">Reference proteome</keyword>
<dbReference type="Proteomes" id="UP000242519">
    <property type="component" value="Unassembled WGS sequence"/>
</dbReference>
<reference evidence="2 3" key="1">
    <citation type="submission" date="2017-04" db="EMBL/GenBank/DDBJ databases">
        <title>Draft genome sequence of Marssonina coronaria NL1: causal agent of apple blotch.</title>
        <authorList>
            <person name="Cheng Q."/>
        </authorList>
    </citation>
    <scope>NUCLEOTIDE SEQUENCE [LARGE SCALE GENOMIC DNA]</scope>
    <source>
        <strain evidence="2 3">NL1</strain>
    </source>
</reference>
<comment type="caution">
    <text evidence="2">The sequence shown here is derived from an EMBL/GenBank/DDBJ whole genome shotgun (WGS) entry which is preliminary data.</text>
</comment>
<dbReference type="AlphaFoldDB" id="A0A218ZH58"/>
<evidence type="ECO:0000256" key="1">
    <source>
        <dbReference type="SAM" id="MobiDB-lite"/>
    </source>
</evidence>
<evidence type="ECO:0000313" key="3">
    <source>
        <dbReference type="Proteomes" id="UP000242519"/>
    </source>
</evidence>
<organism evidence="2 3">
    <name type="scientific">Diplocarpon coronariae</name>
    <dbReference type="NCBI Taxonomy" id="2795749"/>
    <lineage>
        <taxon>Eukaryota</taxon>
        <taxon>Fungi</taxon>
        <taxon>Dikarya</taxon>
        <taxon>Ascomycota</taxon>
        <taxon>Pezizomycotina</taxon>
        <taxon>Leotiomycetes</taxon>
        <taxon>Helotiales</taxon>
        <taxon>Drepanopezizaceae</taxon>
        <taxon>Diplocarpon</taxon>
    </lineage>
</organism>
<feature type="region of interest" description="Disordered" evidence="1">
    <location>
        <begin position="342"/>
        <end position="397"/>
    </location>
</feature>
<feature type="region of interest" description="Disordered" evidence="1">
    <location>
        <begin position="37"/>
        <end position="88"/>
    </location>
</feature>
<proteinExistence type="predicted"/>
<feature type="compositionally biased region" description="Polar residues" evidence="1">
    <location>
        <begin position="208"/>
        <end position="219"/>
    </location>
</feature>
<feature type="compositionally biased region" description="Low complexity" evidence="1">
    <location>
        <begin position="350"/>
        <end position="371"/>
    </location>
</feature>
<feature type="compositionally biased region" description="Pro residues" evidence="1">
    <location>
        <begin position="48"/>
        <end position="64"/>
    </location>
</feature>
<dbReference type="InParanoid" id="A0A218ZH58"/>
<dbReference type="EMBL" id="MZNU01000009">
    <property type="protein sequence ID" value="OWP07328.1"/>
    <property type="molecule type" value="Genomic_DNA"/>
</dbReference>
<dbReference type="STRING" id="503106.A0A218ZH58"/>
<feature type="compositionally biased region" description="Polar residues" evidence="1">
    <location>
        <begin position="230"/>
        <end position="241"/>
    </location>
</feature>
<feature type="compositionally biased region" description="Polar residues" evidence="1">
    <location>
        <begin position="317"/>
        <end position="326"/>
    </location>
</feature>
<name>A0A218ZH58_9HELO</name>
<feature type="compositionally biased region" description="Low complexity" evidence="1">
    <location>
        <begin position="77"/>
        <end position="88"/>
    </location>
</feature>
<accession>A0A218ZH58</accession>
<dbReference type="OrthoDB" id="5360255at2759"/>
<protein>
    <submittedName>
        <fullName evidence="2">Uncharacterized protein</fullName>
    </submittedName>
</protein>
<gene>
    <name evidence="2" type="ORF">B2J93_3074</name>
</gene>
<feature type="region of interest" description="Disordered" evidence="1">
    <location>
        <begin position="200"/>
        <end position="326"/>
    </location>
</feature>
<sequence>MAMRYPKTPDSMRKIQLRFQNDPDCAKASGIMRDLGLPINQVGGSQPLQPPRSAAPPTLYPPPSTESAGGVGLLQESRPAPALSSLSQLSQDRSYGMLSSSPHFDFKVPERPATCESRMDLSCFTGREAASDPASMATPKPHLLRTSFFGELKKPPYLSQMDREYQPRETSQLIPQDLSTGSMVTQSSSIYLRKIQVQGEENTDKARLSSSSPSFNPHLTSIRHPEPSLQDPSWISSQRPASTPADLEDLVIPPRRKLPFERPDPAIRSSSAISLPALPKPTPVSRTSPMKAGDNGKQPLSKAAPIKRVAQRKGPTTKPTASSSLIASPTIKRVTCETIIAPPQTREGDSSPLAAKSAAAAAATSRPDSVASGMVSKAQAPSNKRVTTPILPPSSNKRLKMTSKATQTENLISSCRNITGQDSAAHLDKVGELVPDVAAAASPPDTYLNDLDSYVAKYKERPASKEIWQTPDYADADAEHRKMVLDEFICENLESADFLQLCVDMETAWRKIGLGI</sequence>
<evidence type="ECO:0000313" key="2">
    <source>
        <dbReference type="EMBL" id="OWP07328.1"/>
    </source>
</evidence>